<protein>
    <submittedName>
        <fullName evidence="2">TIGR03435 family protein</fullName>
    </submittedName>
</protein>
<dbReference type="PROSITE" id="PS51379">
    <property type="entry name" value="4FE4S_FER_2"/>
    <property type="match status" value="1"/>
</dbReference>
<sequence length="294" mass="32791">MNWKRCVLLCGLCGQMCAQQATTMPEWQKAAGGSMNFEVASIKPDDGPFKPPSFALSADDWFSDPNGRFHADFGLATYIRFAYKLWLTPEEERVMLARLPDRVKSGQRYEIQANAPLHLTKDQYRLMMQSLLAERFGLKIHFEQKEVPVLAMSLAKPGRPGPRLVPHERGVPCGNEPQGTYPPLCYGYMARPAEGGVWLNASRGTTMEMFANFVGMTGQMRGEIDRRVVDQTGLTGQWDFTMEMPPPQQMRKPDDPAGPSMLEALRDQLGITLKPSRATVSLPVIDAVTPLNAN</sequence>
<accession>A0A5B9EI73</accession>
<organism evidence="2 3">
    <name type="scientific">Terriglobus albidus</name>
    <dbReference type="NCBI Taxonomy" id="1592106"/>
    <lineage>
        <taxon>Bacteria</taxon>
        <taxon>Pseudomonadati</taxon>
        <taxon>Acidobacteriota</taxon>
        <taxon>Terriglobia</taxon>
        <taxon>Terriglobales</taxon>
        <taxon>Acidobacteriaceae</taxon>
        <taxon>Terriglobus</taxon>
    </lineage>
</organism>
<evidence type="ECO:0000313" key="2">
    <source>
        <dbReference type="EMBL" id="QEE30550.1"/>
    </source>
</evidence>
<dbReference type="Proteomes" id="UP000321820">
    <property type="component" value="Chromosome"/>
</dbReference>
<dbReference type="AlphaFoldDB" id="A0A5B9EI73"/>
<evidence type="ECO:0000313" key="3">
    <source>
        <dbReference type="Proteomes" id="UP000321820"/>
    </source>
</evidence>
<dbReference type="InterPro" id="IPR017896">
    <property type="entry name" value="4Fe4S_Fe-S-bd"/>
</dbReference>
<dbReference type="InterPro" id="IPR017801">
    <property type="entry name" value="DUF3738"/>
</dbReference>
<dbReference type="RefSeq" id="WP_147649862.1">
    <property type="nucleotide sequence ID" value="NZ_CP042806.1"/>
</dbReference>
<reference evidence="2 3" key="1">
    <citation type="submission" date="2019-08" db="EMBL/GenBank/DDBJ databases">
        <title>Complete genome sequence of Terriglobus albidus strain ORNL.</title>
        <authorList>
            <person name="Podar M."/>
        </authorList>
    </citation>
    <scope>NUCLEOTIDE SEQUENCE [LARGE SCALE GENOMIC DNA]</scope>
    <source>
        <strain evidence="2 3">ORNL</strain>
    </source>
</reference>
<keyword evidence="3" id="KW-1185">Reference proteome</keyword>
<dbReference type="KEGG" id="talb:FTW19_22705"/>
<dbReference type="EMBL" id="CP042806">
    <property type="protein sequence ID" value="QEE30550.1"/>
    <property type="molecule type" value="Genomic_DNA"/>
</dbReference>
<evidence type="ECO:0000259" key="1">
    <source>
        <dbReference type="PROSITE" id="PS51379"/>
    </source>
</evidence>
<dbReference type="Pfam" id="PF12543">
    <property type="entry name" value="DUF3738"/>
    <property type="match status" value="1"/>
</dbReference>
<dbReference type="OrthoDB" id="116820at2"/>
<proteinExistence type="predicted"/>
<dbReference type="NCBIfam" id="TIGR03435">
    <property type="entry name" value="Soli_TIGR03435"/>
    <property type="match status" value="1"/>
</dbReference>
<name>A0A5B9EI73_9BACT</name>
<feature type="domain" description="4Fe-4S ferredoxin-type" evidence="1">
    <location>
        <begin position="1"/>
        <end position="27"/>
    </location>
</feature>
<gene>
    <name evidence="2" type="ORF">FTW19_22705</name>
</gene>